<dbReference type="KEGG" id="gph:GEMMAAP_04600"/>
<protein>
    <recommendedName>
        <fullName evidence="5">POTRA domain-containing protein</fullName>
    </recommendedName>
</protein>
<dbReference type="RefSeq" id="WP_026850042.1">
    <property type="nucleotide sequence ID" value="NZ_CP011454.1"/>
</dbReference>
<gene>
    <name evidence="3" type="ORF">GEMMAAP_04600</name>
</gene>
<feature type="signal peptide" evidence="2">
    <location>
        <begin position="1"/>
        <end position="35"/>
    </location>
</feature>
<keyword evidence="2" id="KW-0732">Signal</keyword>
<dbReference type="STRING" id="1379270.GEMMAAP_04600"/>
<organism evidence="3 4">
    <name type="scientific">Gemmatimonas phototrophica</name>
    <dbReference type="NCBI Taxonomy" id="1379270"/>
    <lineage>
        <taxon>Bacteria</taxon>
        <taxon>Pseudomonadati</taxon>
        <taxon>Gemmatimonadota</taxon>
        <taxon>Gemmatimonadia</taxon>
        <taxon>Gemmatimonadales</taxon>
        <taxon>Gemmatimonadaceae</taxon>
        <taxon>Gemmatimonas</taxon>
    </lineage>
</organism>
<evidence type="ECO:0000313" key="4">
    <source>
        <dbReference type="Proteomes" id="UP000076404"/>
    </source>
</evidence>
<proteinExistence type="predicted"/>
<dbReference type="eggNOG" id="COG4775">
    <property type="taxonomic scope" value="Bacteria"/>
</dbReference>
<evidence type="ECO:0000256" key="1">
    <source>
        <dbReference type="SAM" id="MobiDB-lite"/>
    </source>
</evidence>
<keyword evidence="4" id="KW-1185">Reference proteome</keyword>
<reference evidence="3 4" key="1">
    <citation type="journal article" date="2014" name="Proc. Natl. Acad. Sci. U.S.A.">
        <title>Functional type 2 photosynthetic reaction centers found in the rare bacterial phylum Gemmatimonadetes.</title>
        <authorList>
            <person name="Zeng Y."/>
            <person name="Feng F."/>
            <person name="Medova H."/>
            <person name="Dean J."/>
            <person name="Koblizek M."/>
        </authorList>
    </citation>
    <scope>NUCLEOTIDE SEQUENCE [LARGE SCALE GENOMIC DNA]</scope>
    <source>
        <strain evidence="3 4">AP64</strain>
    </source>
</reference>
<evidence type="ECO:0000313" key="3">
    <source>
        <dbReference type="EMBL" id="AMW04315.1"/>
    </source>
</evidence>
<name>A0A143BI82_9BACT</name>
<accession>A0A143BI82</accession>
<feature type="region of interest" description="Disordered" evidence="1">
    <location>
        <begin position="35"/>
        <end position="56"/>
    </location>
</feature>
<dbReference type="OrthoDB" id="9763372at2"/>
<feature type="chain" id="PRO_5007506768" description="POTRA domain-containing protein" evidence="2">
    <location>
        <begin position="36"/>
        <end position="602"/>
    </location>
</feature>
<dbReference type="AlphaFoldDB" id="A0A143BI82"/>
<dbReference type="Proteomes" id="UP000076404">
    <property type="component" value="Chromosome"/>
</dbReference>
<evidence type="ECO:0008006" key="5">
    <source>
        <dbReference type="Google" id="ProtNLM"/>
    </source>
</evidence>
<evidence type="ECO:0000256" key="2">
    <source>
        <dbReference type="SAM" id="SignalP"/>
    </source>
</evidence>
<reference evidence="3 4" key="2">
    <citation type="journal article" date="2016" name="Environ. Microbiol. Rep.">
        <title>Metagenomic evidence for the presence of phototrophic Gemmatimonadetes bacteria in diverse environments.</title>
        <authorList>
            <person name="Zeng Y."/>
            <person name="Baumbach J."/>
            <person name="Barbosa E.G."/>
            <person name="Azevedo V."/>
            <person name="Zhang C."/>
            <person name="Koblizek M."/>
        </authorList>
    </citation>
    <scope>NUCLEOTIDE SEQUENCE [LARGE SCALE GENOMIC DNA]</scope>
    <source>
        <strain evidence="3 4">AP64</strain>
    </source>
</reference>
<dbReference type="EMBL" id="CP011454">
    <property type="protein sequence ID" value="AMW04315.1"/>
    <property type="molecule type" value="Genomic_DNA"/>
</dbReference>
<sequence length="602" mass="67360">MTAGGPQRCSAWLRAPLAVFGVAVCLASSAIPARAQQNTRVEPPRQPPVSSQGRLPVTGCSGQVISDIVVITQPPFTDKLPRDLEWVRRTVRAMHVNTRDEVVRQFLLLKVGEPCNQIKRAESERILRAQPYLVDARIRAYDDEEGGVRLEVETRDDFSLLFEPILRGSSPQFRGLRLGDNNLAGFATQAAVEWRDGLAYNDVLGVKYTDYQFFGGRDELRMEARRDPFGQRLNLEVVKPYYTDLQRFAWVASVGGTREPLRLLRGDVEQNAVNVRRAYGNVGALTRVGSVGRLKLLGLSLTREDERTDSAALLLTRDGVRPDTLGAPPAPYIRQNVMRANLLMGIRAIRFVRVQGFDALTGAQDIRVGVQAGISAGHSLRIGPAVDNDRFVSTNIYIGWGGEKWFAGAQGITEARYSKDRDRWENVIGSGRAAWYFRPAVRQTTVIQTEWATGRRMQAPFQLSLADREGGLMGHRLSQEPGARRLVVRAEQRLVVPTRLNVADVGLAGFAEAGRLWSERSVPYSLDTPWRGAVGISLLAAVPPRSRRLWRLDLAFPVSNDPNKRVELRLTGLDRSRTFWRDTRDVERSRERTAPTSLFTWP</sequence>